<dbReference type="Proteomes" id="UP000655225">
    <property type="component" value="Unassembled WGS sequence"/>
</dbReference>
<reference evidence="1 2" key="1">
    <citation type="submission" date="2020-04" db="EMBL/GenBank/DDBJ databases">
        <title>Plant Genome Project.</title>
        <authorList>
            <person name="Zhang R.-G."/>
        </authorList>
    </citation>
    <scope>NUCLEOTIDE SEQUENCE [LARGE SCALE GENOMIC DNA]</scope>
    <source>
        <strain evidence="1">YNK0</strain>
        <tissue evidence="1">Leaf</tissue>
    </source>
</reference>
<dbReference type="EMBL" id="JABCRI010000017">
    <property type="protein sequence ID" value="KAF8391428.1"/>
    <property type="molecule type" value="Genomic_DNA"/>
</dbReference>
<evidence type="ECO:0000313" key="2">
    <source>
        <dbReference type="Proteomes" id="UP000655225"/>
    </source>
</evidence>
<protein>
    <submittedName>
        <fullName evidence="1">Uncharacterized protein</fullName>
    </submittedName>
</protein>
<gene>
    <name evidence="1" type="ORF">HHK36_023733</name>
</gene>
<dbReference type="OrthoDB" id="1461976at2759"/>
<organism evidence="1 2">
    <name type="scientific">Tetracentron sinense</name>
    <name type="common">Spur-leaf</name>
    <dbReference type="NCBI Taxonomy" id="13715"/>
    <lineage>
        <taxon>Eukaryota</taxon>
        <taxon>Viridiplantae</taxon>
        <taxon>Streptophyta</taxon>
        <taxon>Embryophyta</taxon>
        <taxon>Tracheophyta</taxon>
        <taxon>Spermatophyta</taxon>
        <taxon>Magnoliopsida</taxon>
        <taxon>Trochodendrales</taxon>
        <taxon>Trochodendraceae</taxon>
        <taxon>Tetracentron</taxon>
    </lineage>
</organism>
<dbReference type="SUPFAM" id="SSF49599">
    <property type="entry name" value="TRAF domain-like"/>
    <property type="match status" value="1"/>
</dbReference>
<keyword evidence="2" id="KW-1185">Reference proteome</keyword>
<dbReference type="GO" id="GO:0016491">
    <property type="term" value="F:oxidoreductase activity"/>
    <property type="evidence" value="ECO:0007669"/>
    <property type="project" value="InterPro"/>
</dbReference>
<sequence>MTIRILFGERLRWKLSLIPCKFSTSFRRSFSVIEVSLSNTSGFERSDEDKFEPPLEEEIFKSGPNLGSFKQDRMKQEQRVFPEKIFILVFKAYGKEHLLDEANPEDNSTYVSLFIALASEGMDVWALFELTLVDQSGKGKHKLSEKIYRSLDKTTQILRFMLPFPISPGKTGSHFHPSSDLFVPNENNDVITSTACWTAMTALLVGWVIPYNGSHPNGLCHVVGFGDLHHHGHEQKLPWYRGKTEAAKPVLGKFYREPKISGPLPFYLIGSLIRSMKQDHYGNDTRDIVYYQTDPQLSVSSLVLLDAIGGTDVAAHINSMGSESSTGYRNILRVDPSR</sequence>
<dbReference type="InterPro" id="IPR012171">
    <property type="entry name" value="Fatty_acid_desaturase"/>
</dbReference>
<dbReference type="PANTHER" id="PTHR32100">
    <property type="entry name" value="OMEGA-6 FATTY ACID DESATURASE, CHLOROPLASTIC"/>
    <property type="match status" value="1"/>
</dbReference>
<name>A0A835D5H2_TETSI</name>
<comment type="caution">
    <text evidence="1">The sequence shown here is derived from an EMBL/GenBank/DDBJ whole genome shotgun (WGS) entry which is preliminary data.</text>
</comment>
<evidence type="ECO:0000313" key="1">
    <source>
        <dbReference type="EMBL" id="KAF8391428.1"/>
    </source>
</evidence>
<proteinExistence type="predicted"/>
<accession>A0A835D5H2</accession>
<dbReference type="AlphaFoldDB" id="A0A835D5H2"/>